<gene>
    <name evidence="2" type="ORF">GCM10010302_26320</name>
</gene>
<evidence type="ECO:0000313" key="3">
    <source>
        <dbReference type="Proteomes" id="UP001501867"/>
    </source>
</evidence>
<name>A0ABP3EZX1_9ACTN</name>
<sequence>MPVRTSTQITPDLDAADAICRQRGLYDRVFPLRPVFDRQALNDVYAEGLLTDADMTRIMLEITPPARPPRRPSTASASTALA</sequence>
<protein>
    <submittedName>
        <fullName evidence="2">Uncharacterized protein</fullName>
    </submittedName>
</protein>
<comment type="caution">
    <text evidence="2">The sequence shown here is derived from an EMBL/GenBank/DDBJ whole genome shotgun (WGS) entry which is preliminary data.</text>
</comment>
<organism evidence="2 3">
    <name type="scientific">Streptomyces polychromogenes</name>
    <dbReference type="NCBI Taxonomy" id="67342"/>
    <lineage>
        <taxon>Bacteria</taxon>
        <taxon>Bacillati</taxon>
        <taxon>Actinomycetota</taxon>
        <taxon>Actinomycetes</taxon>
        <taxon>Kitasatosporales</taxon>
        <taxon>Streptomycetaceae</taxon>
        <taxon>Streptomyces</taxon>
    </lineage>
</organism>
<evidence type="ECO:0000256" key="1">
    <source>
        <dbReference type="SAM" id="MobiDB-lite"/>
    </source>
</evidence>
<dbReference type="Proteomes" id="UP001501867">
    <property type="component" value="Unassembled WGS sequence"/>
</dbReference>
<dbReference type="EMBL" id="BAAABV010000015">
    <property type="protein sequence ID" value="GAA0286747.1"/>
    <property type="molecule type" value="Genomic_DNA"/>
</dbReference>
<feature type="region of interest" description="Disordered" evidence="1">
    <location>
        <begin position="63"/>
        <end position="82"/>
    </location>
</feature>
<accession>A0ABP3EZX1</accession>
<feature type="compositionally biased region" description="Low complexity" evidence="1">
    <location>
        <begin position="72"/>
        <end position="82"/>
    </location>
</feature>
<evidence type="ECO:0000313" key="2">
    <source>
        <dbReference type="EMBL" id="GAA0286747.1"/>
    </source>
</evidence>
<proteinExistence type="predicted"/>
<keyword evidence="3" id="KW-1185">Reference proteome</keyword>
<reference evidence="3" key="1">
    <citation type="journal article" date="2019" name="Int. J. Syst. Evol. Microbiol.">
        <title>The Global Catalogue of Microorganisms (GCM) 10K type strain sequencing project: providing services to taxonomists for standard genome sequencing and annotation.</title>
        <authorList>
            <consortium name="The Broad Institute Genomics Platform"/>
            <consortium name="The Broad Institute Genome Sequencing Center for Infectious Disease"/>
            <person name="Wu L."/>
            <person name="Ma J."/>
        </authorList>
    </citation>
    <scope>NUCLEOTIDE SEQUENCE [LARGE SCALE GENOMIC DNA]</scope>
    <source>
        <strain evidence="3">JCM 4505</strain>
    </source>
</reference>